<evidence type="ECO:0000313" key="5">
    <source>
        <dbReference type="Proteomes" id="UP000325313"/>
    </source>
</evidence>
<accession>A0A5B0R550</accession>
<dbReference type="OrthoDB" id="10326194at2759"/>
<organism evidence="3 5">
    <name type="scientific">Puccinia graminis f. sp. tritici</name>
    <dbReference type="NCBI Taxonomy" id="56615"/>
    <lineage>
        <taxon>Eukaryota</taxon>
        <taxon>Fungi</taxon>
        <taxon>Dikarya</taxon>
        <taxon>Basidiomycota</taxon>
        <taxon>Pucciniomycotina</taxon>
        <taxon>Pucciniomycetes</taxon>
        <taxon>Pucciniales</taxon>
        <taxon>Pucciniaceae</taxon>
        <taxon>Puccinia</taxon>
    </lineage>
</organism>
<dbReference type="EMBL" id="VDEP01000244">
    <property type="protein sequence ID" value="KAA1120423.1"/>
    <property type="molecule type" value="Genomic_DNA"/>
</dbReference>
<evidence type="ECO:0000256" key="1">
    <source>
        <dbReference type="SAM" id="MobiDB-lite"/>
    </source>
</evidence>
<dbReference type="Proteomes" id="UP000325313">
    <property type="component" value="Unassembled WGS sequence"/>
</dbReference>
<evidence type="ECO:0000313" key="4">
    <source>
        <dbReference type="Proteomes" id="UP000324748"/>
    </source>
</evidence>
<protein>
    <submittedName>
        <fullName evidence="3">Uncharacterized protein</fullName>
    </submittedName>
</protein>
<name>A0A5B0R550_PUCGR</name>
<keyword evidence="4" id="KW-1185">Reference proteome</keyword>
<dbReference type="EMBL" id="VSWC01000131">
    <property type="protein sequence ID" value="KAA1080393.1"/>
    <property type="molecule type" value="Genomic_DNA"/>
</dbReference>
<evidence type="ECO:0000313" key="2">
    <source>
        <dbReference type="EMBL" id="KAA1080393.1"/>
    </source>
</evidence>
<dbReference type="AlphaFoldDB" id="A0A5B0R550"/>
<gene>
    <name evidence="2" type="ORF">PGT21_005309</name>
    <name evidence="3" type="ORF">PGTUg99_016307</name>
</gene>
<feature type="compositionally biased region" description="Basic and acidic residues" evidence="1">
    <location>
        <begin position="1"/>
        <end position="15"/>
    </location>
</feature>
<sequence length="77" mass="9124">MTEEGSMTRKNKDSHTPLMTSRARYKRSQFCRHNLPSTQSQRLHSQVYYLLEHCTFALGHRHHLRFVLEGKLTQTPL</sequence>
<proteinExistence type="predicted"/>
<dbReference type="Proteomes" id="UP000324748">
    <property type="component" value="Unassembled WGS sequence"/>
</dbReference>
<reference evidence="4 5" key="1">
    <citation type="submission" date="2019-05" db="EMBL/GenBank/DDBJ databases">
        <title>Emergence of the Ug99 lineage of the wheat stem rust pathogen through somatic hybridization.</title>
        <authorList>
            <person name="Li F."/>
            <person name="Upadhyaya N.M."/>
            <person name="Sperschneider J."/>
            <person name="Matny O."/>
            <person name="Nguyen-Phuc H."/>
            <person name="Mago R."/>
            <person name="Raley C."/>
            <person name="Miller M.E."/>
            <person name="Silverstein K.A.T."/>
            <person name="Henningsen E."/>
            <person name="Hirsch C.D."/>
            <person name="Visser B."/>
            <person name="Pretorius Z.A."/>
            <person name="Steffenson B.J."/>
            <person name="Schwessinger B."/>
            <person name="Dodds P.N."/>
            <person name="Figueroa M."/>
        </authorList>
    </citation>
    <scope>NUCLEOTIDE SEQUENCE [LARGE SCALE GENOMIC DNA]</scope>
    <source>
        <strain evidence="2">21-0</strain>
        <strain evidence="3 5">Ug99</strain>
    </source>
</reference>
<evidence type="ECO:0000313" key="3">
    <source>
        <dbReference type="EMBL" id="KAA1120423.1"/>
    </source>
</evidence>
<comment type="caution">
    <text evidence="3">The sequence shown here is derived from an EMBL/GenBank/DDBJ whole genome shotgun (WGS) entry which is preliminary data.</text>
</comment>
<feature type="region of interest" description="Disordered" evidence="1">
    <location>
        <begin position="1"/>
        <end position="23"/>
    </location>
</feature>